<dbReference type="PANTHER" id="PTHR30461">
    <property type="entry name" value="DNA-INVERTASE FROM LAMBDOID PROPHAGE"/>
    <property type="match status" value="1"/>
</dbReference>
<feature type="domain" description="Recombinase" evidence="2">
    <location>
        <begin position="169"/>
        <end position="283"/>
    </location>
</feature>
<evidence type="ECO:0000313" key="4">
    <source>
        <dbReference type="Proteomes" id="UP000075653"/>
    </source>
</evidence>
<dbReference type="SMART" id="SM00857">
    <property type="entry name" value="Resolvase"/>
    <property type="match status" value="1"/>
</dbReference>
<dbReference type="EMBL" id="LRRD01000051">
    <property type="protein sequence ID" value="KXW57543.1"/>
    <property type="molecule type" value="Genomic_DNA"/>
</dbReference>
<dbReference type="InterPro" id="IPR050639">
    <property type="entry name" value="SSR_resolvase"/>
</dbReference>
<feature type="domain" description="Resolvase/invertase-type recombinase catalytic" evidence="1">
    <location>
        <begin position="9"/>
        <end position="161"/>
    </location>
</feature>
<reference evidence="3 4" key="1">
    <citation type="submission" date="2016-01" db="EMBL/GenBank/DDBJ databases">
        <title>Genome sequence of the acidophilic iron oxidising Ferrovum strain Z-31.</title>
        <authorList>
            <person name="Poehlein A."/>
            <person name="Ullrich S.R."/>
            <person name="Schloemann M."/>
            <person name="Muehling M."/>
            <person name="Daniel R."/>
        </authorList>
    </citation>
    <scope>NUCLEOTIDE SEQUENCE [LARGE SCALE GENOMIC DNA]</scope>
    <source>
        <strain evidence="3 4">Z-31</strain>
    </source>
</reference>
<dbReference type="InterPro" id="IPR011109">
    <property type="entry name" value="DNA_bind_recombinase_dom"/>
</dbReference>
<dbReference type="Gene3D" id="3.40.50.1390">
    <property type="entry name" value="Resolvase, N-terminal catalytic domain"/>
    <property type="match status" value="1"/>
</dbReference>
<name>A0A149VWD0_9PROT</name>
<dbReference type="PROSITE" id="PS51736">
    <property type="entry name" value="RECOMBINASES_3"/>
    <property type="match status" value="1"/>
</dbReference>
<dbReference type="SUPFAM" id="SSF53041">
    <property type="entry name" value="Resolvase-like"/>
    <property type="match status" value="1"/>
</dbReference>
<dbReference type="PATRIC" id="fig|1789004.3.peg.1976"/>
<dbReference type="Proteomes" id="UP000075653">
    <property type="component" value="Unassembled WGS sequence"/>
</dbReference>
<protein>
    <submittedName>
        <fullName evidence="3">DNA-invertase hin</fullName>
    </submittedName>
</protein>
<dbReference type="InterPro" id="IPR036162">
    <property type="entry name" value="Resolvase-like_N_sf"/>
</dbReference>
<dbReference type="GO" id="GO:0003677">
    <property type="term" value="F:DNA binding"/>
    <property type="evidence" value="ECO:0007669"/>
    <property type="project" value="InterPro"/>
</dbReference>
<dbReference type="Pfam" id="PF00239">
    <property type="entry name" value="Resolvase"/>
    <property type="match status" value="1"/>
</dbReference>
<organism evidence="3 4">
    <name type="scientific">Ferrovum myxofaciens</name>
    <dbReference type="NCBI Taxonomy" id="416213"/>
    <lineage>
        <taxon>Bacteria</taxon>
        <taxon>Pseudomonadati</taxon>
        <taxon>Pseudomonadota</taxon>
        <taxon>Betaproteobacteria</taxon>
        <taxon>Ferrovales</taxon>
        <taxon>Ferrovaceae</taxon>
        <taxon>Ferrovum</taxon>
    </lineage>
</organism>
<gene>
    <name evidence="3" type="primary">hin_2</name>
    <name evidence="3" type="ORF">FEMY_19240</name>
</gene>
<keyword evidence="4" id="KW-1185">Reference proteome</keyword>
<dbReference type="PROSITE" id="PS51737">
    <property type="entry name" value="RECOMBINASE_DNA_BIND"/>
    <property type="match status" value="1"/>
</dbReference>
<accession>A0A149VWD0</accession>
<dbReference type="RefSeq" id="WP_062188347.1">
    <property type="nucleotide sequence ID" value="NZ_LRRD01000051.1"/>
</dbReference>
<evidence type="ECO:0000259" key="2">
    <source>
        <dbReference type="PROSITE" id="PS51737"/>
    </source>
</evidence>
<dbReference type="AlphaFoldDB" id="A0A149VWD0"/>
<comment type="caution">
    <text evidence="3">The sequence shown here is derived from an EMBL/GenBank/DDBJ whole genome shotgun (WGS) entry which is preliminary data.</text>
</comment>
<dbReference type="Pfam" id="PF07508">
    <property type="entry name" value="Recombinase"/>
    <property type="match status" value="1"/>
</dbReference>
<dbReference type="STRING" id="1789004.FEMY_19240"/>
<dbReference type="CDD" id="cd03768">
    <property type="entry name" value="SR_ResInv"/>
    <property type="match status" value="1"/>
</dbReference>
<dbReference type="Gene3D" id="3.90.1750.20">
    <property type="entry name" value="Putative Large Serine Recombinase, Chain B, Domain 2"/>
    <property type="match status" value="1"/>
</dbReference>
<proteinExistence type="predicted"/>
<dbReference type="InterPro" id="IPR038109">
    <property type="entry name" value="DNA_bind_recomb_sf"/>
</dbReference>
<dbReference type="InterPro" id="IPR006119">
    <property type="entry name" value="Resolv_N"/>
</dbReference>
<evidence type="ECO:0000259" key="1">
    <source>
        <dbReference type="PROSITE" id="PS51736"/>
    </source>
</evidence>
<dbReference type="Pfam" id="PF13408">
    <property type="entry name" value="Zn_ribbon_recom"/>
    <property type="match status" value="1"/>
</dbReference>
<dbReference type="PANTHER" id="PTHR30461:SF23">
    <property type="entry name" value="DNA RECOMBINASE-RELATED"/>
    <property type="match status" value="1"/>
</dbReference>
<evidence type="ECO:0000313" key="3">
    <source>
        <dbReference type="EMBL" id="KXW57543.1"/>
    </source>
</evidence>
<sequence>MNILASKKRCAVYTRVSTDERLDQSFNSLDAQREAGQAYIVSQRAEGWLAVPDDYDDGGYSGGNMERPALKRLMEDILSDWVDIVVVYKIDRLTRSLADFARLVEIFERHKVSFVSVTQQFNTTTSMGRLMLNILLSFAQFEREVTGERIRDKIAASKRKGMWMGGYPPLGYDVRDRHLIINDAEAATMRRIFQRFSEVRSATALCRELALDGITTKMWKTADGNVRNGTPMDKKYLAKALRNPIYVGEIRHKGVVHTGQHEPIITRQSWDRVQAILAEDASERMGKTQTRGKTDALLRGLLYGANGEKYHITFSKKPSGKKYRYYIPKADQRYGSGTSATGMIPADQIEEVVVNMLIQALQSPESVQGVWKQVRLLYPEIGEPTVVLAMRRLGEVWKQLFPQEQVRLVNLLVERVQLLSDGIDIVWREVGWKELAGELAPDSIGGEMMEMEVTA</sequence>
<dbReference type="GO" id="GO:0000150">
    <property type="term" value="F:DNA strand exchange activity"/>
    <property type="evidence" value="ECO:0007669"/>
    <property type="project" value="InterPro"/>
</dbReference>
<dbReference type="InterPro" id="IPR025827">
    <property type="entry name" value="Zn_ribbon_recom_dom"/>
</dbReference>